<name>A0A4Z2HEB5_9TELE</name>
<reference evidence="2 3" key="1">
    <citation type="submission" date="2019-03" db="EMBL/GenBank/DDBJ databases">
        <title>First draft genome of Liparis tanakae, snailfish: a comprehensive survey of snailfish specific genes.</title>
        <authorList>
            <person name="Kim W."/>
            <person name="Song I."/>
            <person name="Jeong J.-H."/>
            <person name="Kim D."/>
            <person name="Kim S."/>
            <person name="Ryu S."/>
            <person name="Song J.Y."/>
            <person name="Lee S.K."/>
        </authorList>
    </citation>
    <scope>NUCLEOTIDE SEQUENCE [LARGE SCALE GENOMIC DNA]</scope>
    <source>
        <tissue evidence="2">Muscle</tissue>
    </source>
</reference>
<keyword evidence="3" id="KW-1185">Reference proteome</keyword>
<feature type="region of interest" description="Disordered" evidence="1">
    <location>
        <begin position="1"/>
        <end position="34"/>
    </location>
</feature>
<dbReference type="EMBL" id="SRLO01000277">
    <property type="protein sequence ID" value="TNN63244.1"/>
    <property type="molecule type" value="Genomic_DNA"/>
</dbReference>
<evidence type="ECO:0000256" key="1">
    <source>
        <dbReference type="SAM" id="MobiDB-lite"/>
    </source>
</evidence>
<protein>
    <submittedName>
        <fullName evidence="2">Uncharacterized protein</fullName>
    </submittedName>
</protein>
<sequence length="232" mass="25492">MKPKKRNYRYARNARRHEGQEVQEVPSAGPVKPGQHSDYCAPLAQIRAAPFHTPLGISLILHTCLGARPAPSSVATRSAHPAHRQTNPTLLDAGSSVAVSCLGLHHQPPAVSSTSKHSGEMMEDLRQNEESSWKNVSVDQQVACRFNGIFDEALKHLLPIPKTPKHGASQWEGKVKLYVSLSRSKKLYRDMTLKRAEDGAQRSSVENHATNLERLHDCSHTGSCFGLDGLTP</sequence>
<dbReference type="AlphaFoldDB" id="A0A4Z2HEB5"/>
<feature type="compositionally biased region" description="Basic residues" evidence="1">
    <location>
        <begin position="1"/>
        <end position="15"/>
    </location>
</feature>
<evidence type="ECO:0000313" key="2">
    <source>
        <dbReference type="EMBL" id="TNN63244.1"/>
    </source>
</evidence>
<evidence type="ECO:0000313" key="3">
    <source>
        <dbReference type="Proteomes" id="UP000314294"/>
    </source>
</evidence>
<proteinExistence type="predicted"/>
<gene>
    <name evidence="2" type="ORF">EYF80_026495</name>
</gene>
<organism evidence="2 3">
    <name type="scientific">Liparis tanakae</name>
    <name type="common">Tanaka's snailfish</name>
    <dbReference type="NCBI Taxonomy" id="230148"/>
    <lineage>
        <taxon>Eukaryota</taxon>
        <taxon>Metazoa</taxon>
        <taxon>Chordata</taxon>
        <taxon>Craniata</taxon>
        <taxon>Vertebrata</taxon>
        <taxon>Euteleostomi</taxon>
        <taxon>Actinopterygii</taxon>
        <taxon>Neopterygii</taxon>
        <taxon>Teleostei</taxon>
        <taxon>Neoteleostei</taxon>
        <taxon>Acanthomorphata</taxon>
        <taxon>Eupercaria</taxon>
        <taxon>Perciformes</taxon>
        <taxon>Cottioidei</taxon>
        <taxon>Cottales</taxon>
        <taxon>Liparidae</taxon>
        <taxon>Liparis</taxon>
    </lineage>
</organism>
<accession>A0A4Z2HEB5</accession>
<feature type="region of interest" description="Disordered" evidence="1">
    <location>
        <begin position="70"/>
        <end position="89"/>
    </location>
</feature>
<comment type="caution">
    <text evidence="2">The sequence shown here is derived from an EMBL/GenBank/DDBJ whole genome shotgun (WGS) entry which is preliminary data.</text>
</comment>
<dbReference type="Proteomes" id="UP000314294">
    <property type="component" value="Unassembled WGS sequence"/>
</dbReference>